<dbReference type="UniPathway" id="UPA00148"/>
<name>G8PEK9_PEDCP</name>
<evidence type="ECO:0000256" key="3">
    <source>
        <dbReference type="ARBA" id="ARBA00023002"/>
    </source>
</evidence>
<keyword evidence="5" id="KW-1185">Reference proteome</keyword>
<dbReference type="RefSeq" id="WP_014215812.1">
    <property type="nucleotide sequence ID" value="NC_016605.1"/>
</dbReference>
<gene>
    <name evidence="4" type="primary">cbiJ</name>
    <name evidence="4" type="ordered locus">PECL_1393</name>
</gene>
<reference evidence="4 5" key="1">
    <citation type="journal article" date="2012" name="J. Bacteriol.">
        <title>Complete Genome Sequence of the Beer Spoilage Organism Pediococcus claussenii ATCC BAA-344T.</title>
        <authorList>
            <person name="Pittet V."/>
            <person name="Abegunde T."/>
            <person name="Marfleet T."/>
            <person name="Haakensen M."/>
            <person name="Morrow K."/>
            <person name="Jayaprakash T."/>
            <person name="Schroeder K."/>
            <person name="Trost B."/>
            <person name="Byrns S."/>
            <person name="Bergsveinson J."/>
            <person name="Kusalik A."/>
            <person name="Ziola B."/>
        </authorList>
    </citation>
    <scope>NUCLEOTIDE SEQUENCE [LARGE SCALE GENOMIC DNA]</scope>
    <source>
        <strain evidence="4 5">ATCC BAA-344</strain>
    </source>
</reference>
<dbReference type="GO" id="GO:0016994">
    <property type="term" value="F:precorrin-6A reductase activity"/>
    <property type="evidence" value="ECO:0007669"/>
    <property type="project" value="InterPro"/>
</dbReference>
<dbReference type="GO" id="GO:0009236">
    <property type="term" value="P:cobalamin biosynthetic process"/>
    <property type="evidence" value="ECO:0007669"/>
    <property type="project" value="UniProtKB-UniPathway"/>
</dbReference>
<dbReference type="InterPro" id="IPR003723">
    <property type="entry name" value="Precorrin-6x_reduct"/>
</dbReference>
<protein>
    <submittedName>
        <fullName evidence="4">Precorrin-6x reductase</fullName>
    </submittedName>
</protein>
<evidence type="ECO:0000256" key="1">
    <source>
        <dbReference type="ARBA" id="ARBA00004953"/>
    </source>
</evidence>
<accession>G8PEK9</accession>
<keyword evidence="3" id="KW-0560">Oxidoreductase</keyword>
<dbReference type="STRING" id="701521.PECL_1393"/>
<keyword evidence="2" id="KW-0169">Cobalamin biosynthesis</keyword>
<dbReference type="Pfam" id="PF02571">
    <property type="entry name" value="CbiJ"/>
    <property type="match status" value="1"/>
</dbReference>
<dbReference type="PATRIC" id="fig|701521.8.peg.1298"/>
<evidence type="ECO:0000313" key="5">
    <source>
        <dbReference type="Proteomes" id="UP000005444"/>
    </source>
</evidence>
<dbReference type="AlphaFoldDB" id="G8PEK9"/>
<dbReference type="NCBIfam" id="TIGR00715">
    <property type="entry name" value="precor6x_red"/>
    <property type="match status" value="1"/>
</dbReference>
<comment type="pathway">
    <text evidence="1">Cofactor biosynthesis; adenosylcobalamin biosynthesis.</text>
</comment>
<dbReference type="PROSITE" id="PS51014">
    <property type="entry name" value="COBK_CBIJ"/>
    <property type="match status" value="1"/>
</dbReference>
<dbReference type="KEGG" id="pce:PECL_1393"/>
<evidence type="ECO:0000256" key="2">
    <source>
        <dbReference type="ARBA" id="ARBA00022573"/>
    </source>
</evidence>
<proteinExistence type="predicted"/>
<dbReference type="HOGENOM" id="CLU_068627_0_0_9"/>
<evidence type="ECO:0000313" key="4">
    <source>
        <dbReference type="EMBL" id="AEV95618.1"/>
    </source>
</evidence>
<dbReference type="PANTHER" id="PTHR36925">
    <property type="entry name" value="COBALT-PRECORRIN-6A REDUCTASE"/>
    <property type="match status" value="1"/>
</dbReference>
<sequence>MILVMGGTTESLEIADVLEGIKVEFILSVVSDYGKVLANQHHGRVIARAMDEAALEEYIKVEHINLVIDATHPFAKVASQNAIEATGRLNIKYIRFERPNNYESDQNIRLFNTVEDACNGLRKTEGTIYLTTGSKTVEDYVNALGIERIHARVLPVPSVVSKLTDVGLRADQIDGMRGPFSEQLNVQMLKHADASALVTKESGLQGGINEKIAACQELNIPCFIIKRPQLDYPHMVSSVSELMKELG</sequence>
<dbReference type="EMBL" id="CP003137">
    <property type="protein sequence ID" value="AEV95618.1"/>
    <property type="molecule type" value="Genomic_DNA"/>
</dbReference>
<dbReference type="eggNOG" id="COG2099">
    <property type="taxonomic scope" value="Bacteria"/>
</dbReference>
<dbReference type="PANTHER" id="PTHR36925:SF1">
    <property type="entry name" value="COBALT-PRECORRIN-6A REDUCTASE"/>
    <property type="match status" value="1"/>
</dbReference>
<organism evidence="4 5">
    <name type="scientific">Pediococcus claussenii (strain ATCC BAA-344 / DSM 14800 / JCM 18046 / KCTC 3811 / LMG 21948 / P06)</name>
    <dbReference type="NCBI Taxonomy" id="701521"/>
    <lineage>
        <taxon>Bacteria</taxon>
        <taxon>Bacillati</taxon>
        <taxon>Bacillota</taxon>
        <taxon>Bacilli</taxon>
        <taxon>Lactobacillales</taxon>
        <taxon>Lactobacillaceae</taxon>
        <taxon>Pediococcus</taxon>
    </lineage>
</organism>
<dbReference type="Proteomes" id="UP000005444">
    <property type="component" value="Chromosome"/>
</dbReference>